<reference evidence="6 7" key="1">
    <citation type="submission" date="2020-09" db="EMBL/GenBank/DDBJ databases">
        <title>novel species in genus Nocardioides.</title>
        <authorList>
            <person name="Zhang G."/>
        </authorList>
    </citation>
    <scope>NUCLEOTIDE SEQUENCE [LARGE SCALE GENOMIC DNA]</scope>
    <source>
        <strain evidence="6 7">19197</strain>
    </source>
</reference>
<keyword evidence="7" id="KW-1185">Reference proteome</keyword>
<dbReference type="InterPro" id="IPR013762">
    <property type="entry name" value="Integrase-like_cat_sf"/>
</dbReference>
<dbReference type="Pfam" id="PF26003">
    <property type="entry name" value="Integrase_N_phage"/>
    <property type="match status" value="1"/>
</dbReference>
<protein>
    <submittedName>
        <fullName evidence="6">Site-specific integrase</fullName>
    </submittedName>
</protein>
<gene>
    <name evidence="6" type="ORF">IEZ25_10685</name>
</gene>
<dbReference type="InterPro" id="IPR050090">
    <property type="entry name" value="Tyrosine_recombinase_XerCD"/>
</dbReference>
<evidence type="ECO:0000259" key="5">
    <source>
        <dbReference type="PROSITE" id="PS51898"/>
    </source>
</evidence>
<comment type="caution">
    <text evidence="6">The sequence shown here is derived from an EMBL/GenBank/DDBJ whole genome shotgun (WGS) entry which is preliminary data.</text>
</comment>
<name>A0ABR8MJ42_9ACTN</name>
<feature type="region of interest" description="Disordered" evidence="4">
    <location>
        <begin position="352"/>
        <end position="375"/>
    </location>
</feature>
<dbReference type="InterPro" id="IPR002104">
    <property type="entry name" value="Integrase_catalytic"/>
</dbReference>
<evidence type="ECO:0000313" key="6">
    <source>
        <dbReference type="EMBL" id="MBD3915081.1"/>
    </source>
</evidence>
<organism evidence="6 7">
    <name type="scientific">Nocardioides hwasunensis</name>
    <dbReference type="NCBI Taxonomy" id="397258"/>
    <lineage>
        <taxon>Bacteria</taxon>
        <taxon>Bacillati</taxon>
        <taxon>Actinomycetota</taxon>
        <taxon>Actinomycetes</taxon>
        <taxon>Propionibacteriales</taxon>
        <taxon>Nocardioidaceae</taxon>
        <taxon>Nocardioides</taxon>
    </lineage>
</organism>
<feature type="region of interest" description="Disordered" evidence="4">
    <location>
        <begin position="1"/>
        <end position="25"/>
    </location>
</feature>
<evidence type="ECO:0000256" key="2">
    <source>
        <dbReference type="ARBA" id="ARBA00023125"/>
    </source>
</evidence>
<dbReference type="RefSeq" id="WP_191199416.1">
    <property type="nucleotide sequence ID" value="NZ_BAAAPA010000005.1"/>
</dbReference>
<comment type="similarity">
    <text evidence="1">Belongs to the 'phage' integrase family.</text>
</comment>
<dbReference type="Pfam" id="PF00589">
    <property type="entry name" value="Phage_integrase"/>
    <property type="match status" value="1"/>
</dbReference>
<evidence type="ECO:0000256" key="4">
    <source>
        <dbReference type="SAM" id="MobiDB-lite"/>
    </source>
</evidence>
<dbReference type="InterPro" id="IPR058717">
    <property type="entry name" value="Phage_L5_Integrase_N"/>
</dbReference>
<dbReference type="CDD" id="cd01189">
    <property type="entry name" value="INT_ICEBs1_C_like"/>
    <property type="match status" value="1"/>
</dbReference>
<dbReference type="InterPro" id="IPR011010">
    <property type="entry name" value="DNA_brk_join_enz"/>
</dbReference>
<dbReference type="EMBL" id="JACXYY010000004">
    <property type="protein sequence ID" value="MBD3915081.1"/>
    <property type="molecule type" value="Genomic_DNA"/>
</dbReference>
<dbReference type="Proteomes" id="UP000649289">
    <property type="component" value="Unassembled WGS sequence"/>
</dbReference>
<proteinExistence type="inferred from homology"/>
<accession>A0ABR8MJ42</accession>
<dbReference type="PANTHER" id="PTHR30349:SF64">
    <property type="entry name" value="PROPHAGE INTEGRASE INTD-RELATED"/>
    <property type="match status" value="1"/>
</dbReference>
<evidence type="ECO:0000256" key="3">
    <source>
        <dbReference type="ARBA" id="ARBA00023172"/>
    </source>
</evidence>
<dbReference type="PROSITE" id="PS51898">
    <property type="entry name" value="TYR_RECOMBINASE"/>
    <property type="match status" value="1"/>
</dbReference>
<keyword evidence="3" id="KW-0233">DNA recombination</keyword>
<sequence length="375" mass="41054">MAGSIAKRPNGKWRARYRDESDKEHSRHFDRKIDAQQWLDQVTSAVVTGTYADPRAGQITFSAFFGEWSARQVWAPGTVLAMSLAARSVPFTDRPMKLVRHSDVETWIKQMHAAGLAPGTIKTRYVNVRSVFRAAVKDRVIGTDPTNGVRLPRGRRADAAMSIPTPEEVGQLMAVADERFRPFIALCAFAGLRLGEAAGVQLGDIDFLRRTLKVSRQIQRVTGGAIDVRAPKYGSERVVFLADSLVNILTEHVGAHGTSGKDRWLFAGEGDDPPHQNTVGYWWRKALTDASLSQIKLHDLRHFYASGLIAAGCDVVTVQRSLGHSKATTTLNTYAHLWPTAEDRTRRAAESIISESLGAPDAPPGGPAAPSNVLP</sequence>
<dbReference type="Gene3D" id="1.10.443.10">
    <property type="entry name" value="Intergrase catalytic core"/>
    <property type="match status" value="1"/>
</dbReference>
<feature type="domain" description="Tyr recombinase" evidence="5">
    <location>
        <begin position="159"/>
        <end position="350"/>
    </location>
</feature>
<evidence type="ECO:0000313" key="7">
    <source>
        <dbReference type="Proteomes" id="UP000649289"/>
    </source>
</evidence>
<dbReference type="Gene3D" id="1.10.150.130">
    <property type="match status" value="1"/>
</dbReference>
<dbReference type="PANTHER" id="PTHR30349">
    <property type="entry name" value="PHAGE INTEGRASE-RELATED"/>
    <property type="match status" value="1"/>
</dbReference>
<dbReference type="SUPFAM" id="SSF56349">
    <property type="entry name" value="DNA breaking-rejoining enzymes"/>
    <property type="match status" value="1"/>
</dbReference>
<dbReference type="InterPro" id="IPR010998">
    <property type="entry name" value="Integrase_recombinase_N"/>
</dbReference>
<keyword evidence="2" id="KW-0238">DNA-binding</keyword>
<evidence type="ECO:0000256" key="1">
    <source>
        <dbReference type="ARBA" id="ARBA00008857"/>
    </source>
</evidence>
<feature type="compositionally biased region" description="Basic and acidic residues" evidence="4">
    <location>
        <begin position="16"/>
        <end position="25"/>
    </location>
</feature>